<dbReference type="PANTHER" id="PTHR13299">
    <property type="entry name" value="PEROXISOMAL MEMBRANE PROTEIN PEX16"/>
    <property type="match status" value="1"/>
</dbReference>
<gene>
    <name evidence="4" type="ORF">H109_01958</name>
</gene>
<feature type="region of interest" description="Disordered" evidence="3">
    <location>
        <begin position="169"/>
        <end position="194"/>
    </location>
</feature>
<evidence type="ECO:0000256" key="2">
    <source>
        <dbReference type="RuleBase" id="RU365003"/>
    </source>
</evidence>
<dbReference type="AlphaFoldDB" id="A0A059JED8"/>
<dbReference type="STRING" id="1215338.A0A059JED8"/>
<dbReference type="OMA" id="PTWQSTY"/>
<sequence>MKTVTSFRDQIPEVLQPAKLVEMYEEFVTKNASSVGQVESALRSLTYIIPGRFREAELASESIHSGVQLLSLYHDSLVSRVIARLPLSQPRPTPTPHTRYTKYWTFQSPIYHKVALALQMVKYTELLWEMAARRKGEKLRWRVIVFIEAVKAFCRLILLRLTNSRPIVSPPLPEREVDPRQSDGDDNGDFNGMETPPSEPFEAIDLSWSMPRTGMSLPNLPDANDISAYLTSKVLTADDVRSPQTLLHRVSGAGQLAEVLYILRPLIYVIALQRYRAKKKSWTPWLIGFGLEFTCRQLAKKEFRDRVAGGLRGLSKLEREELSKRGWSMGWWIMRGAFYENVTKSWIKSITNTLRDKPLLGLVGSVVEDYEYLWDNYYFSTATM</sequence>
<dbReference type="InterPro" id="IPR013919">
    <property type="entry name" value="Pex16"/>
</dbReference>
<dbReference type="Pfam" id="PF08610">
    <property type="entry name" value="Pex16"/>
    <property type="match status" value="1"/>
</dbReference>
<dbReference type="OrthoDB" id="2021143at2759"/>
<comment type="subcellular location">
    <subcellularLocation>
        <location evidence="2">Peroxisome membrane</location>
    </subcellularLocation>
</comment>
<evidence type="ECO:0000313" key="5">
    <source>
        <dbReference type="Proteomes" id="UP000024533"/>
    </source>
</evidence>
<dbReference type="GO" id="GO:0007031">
    <property type="term" value="P:peroxisome organization"/>
    <property type="evidence" value="ECO:0007669"/>
    <property type="project" value="UniProtKB-KW"/>
</dbReference>
<dbReference type="GO" id="GO:0005778">
    <property type="term" value="C:peroxisomal membrane"/>
    <property type="evidence" value="ECO:0007669"/>
    <property type="project" value="UniProtKB-SubCell"/>
</dbReference>
<dbReference type="EMBL" id="AOKY01000148">
    <property type="protein sequence ID" value="KDB26231.1"/>
    <property type="molecule type" value="Genomic_DNA"/>
</dbReference>
<keyword evidence="2" id="KW-0962">Peroxisome biogenesis</keyword>
<evidence type="ECO:0000313" key="4">
    <source>
        <dbReference type="EMBL" id="KDB26231.1"/>
    </source>
</evidence>
<dbReference type="PANTHER" id="PTHR13299:SF0">
    <property type="entry name" value="PEROXISOMAL MEMBRANE PROTEIN PEX16"/>
    <property type="match status" value="1"/>
</dbReference>
<dbReference type="Proteomes" id="UP000024533">
    <property type="component" value="Unassembled WGS sequence"/>
</dbReference>
<feature type="compositionally biased region" description="Basic and acidic residues" evidence="3">
    <location>
        <begin position="173"/>
        <end position="183"/>
    </location>
</feature>
<accession>A0A059JED8</accession>
<evidence type="ECO:0000256" key="3">
    <source>
        <dbReference type="SAM" id="MobiDB-lite"/>
    </source>
</evidence>
<proteinExistence type="inferred from homology"/>
<dbReference type="HOGENOM" id="CLU_036533_1_0_1"/>
<evidence type="ECO:0000256" key="1">
    <source>
        <dbReference type="ARBA" id="ARBA00009505"/>
    </source>
</evidence>
<keyword evidence="5" id="KW-1185">Reference proteome</keyword>
<comment type="similarity">
    <text evidence="1 2">Belongs to the peroxin-16 family.</text>
</comment>
<keyword evidence="2" id="KW-0576">Peroxisome</keyword>
<organism evidence="4 5">
    <name type="scientific">Trichophyton interdigitale (strain MR816)</name>
    <dbReference type="NCBI Taxonomy" id="1215338"/>
    <lineage>
        <taxon>Eukaryota</taxon>
        <taxon>Fungi</taxon>
        <taxon>Dikarya</taxon>
        <taxon>Ascomycota</taxon>
        <taxon>Pezizomycotina</taxon>
        <taxon>Eurotiomycetes</taxon>
        <taxon>Eurotiomycetidae</taxon>
        <taxon>Onygenales</taxon>
        <taxon>Arthrodermataceae</taxon>
        <taxon>Trichophyton</taxon>
    </lineage>
</organism>
<comment type="caution">
    <text evidence="4">The sequence shown here is derived from an EMBL/GenBank/DDBJ whole genome shotgun (WGS) entry which is preliminary data.</text>
</comment>
<reference evidence="4 5" key="1">
    <citation type="submission" date="2014-02" db="EMBL/GenBank/DDBJ databases">
        <title>The Genome Sequence of Trichophyton interdigitale MR816.</title>
        <authorList>
            <consortium name="The Broad Institute Genomics Platform"/>
            <person name="Cuomo C.A."/>
            <person name="White T.C."/>
            <person name="Graser Y."/>
            <person name="Martinez-Rossi N."/>
            <person name="Heitman J."/>
            <person name="Young S.K."/>
            <person name="Zeng Q."/>
            <person name="Gargeya S."/>
            <person name="Abouelleil A."/>
            <person name="Alvarado L."/>
            <person name="Chapman S.B."/>
            <person name="Gainer-Dewar J."/>
            <person name="Goldberg J."/>
            <person name="Griggs A."/>
            <person name="Gujja S."/>
            <person name="Hansen M."/>
            <person name="Howarth C."/>
            <person name="Imamovic A."/>
            <person name="Larimer J."/>
            <person name="Martinez D."/>
            <person name="Murphy C."/>
            <person name="Pearson M.D."/>
            <person name="Persinoti G."/>
            <person name="Poon T."/>
            <person name="Priest M."/>
            <person name="Roberts A.D."/>
            <person name="Saif S."/>
            <person name="Shea T.D."/>
            <person name="Sykes S.N."/>
            <person name="Wortman J."/>
            <person name="Nusbaum C."/>
            <person name="Birren B."/>
        </authorList>
    </citation>
    <scope>NUCLEOTIDE SEQUENCE [LARGE SCALE GENOMIC DNA]</scope>
    <source>
        <strain evidence="4 5">MR816</strain>
    </source>
</reference>
<protein>
    <recommendedName>
        <fullName evidence="2">Peroxisomal membrane protein PEX16</fullName>
    </recommendedName>
</protein>
<name>A0A059JED8_TRIIM</name>